<evidence type="ECO:0000256" key="1">
    <source>
        <dbReference type="ARBA" id="ARBA00004635"/>
    </source>
</evidence>
<protein>
    <submittedName>
        <fullName evidence="8">Metal ABC transporter substrate-binding protein</fullName>
    </submittedName>
</protein>
<organism evidence="8 9">
    <name type="scientific">Pigmentiphaga aceris</name>
    <dbReference type="NCBI Taxonomy" id="1940612"/>
    <lineage>
        <taxon>Bacteria</taxon>
        <taxon>Pseudomonadati</taxon>
        <taxon>Pseudomonadota</taxon>
        <taxon>Betaproteobacteria</taxon>
        <taxon>Burkholderiales</taxon>
        <taxon>Alcaligenaceae</taxon>
        <taxon>Pigmentiphaga</taxon>
    </lineage>
</organism>
<dbReference type="Proteomes" id="UP000325161">
    <property type="component" value="Chromosome"/>
</dbReference>
<dbReference type="KEGG" id="pacr:FXN63_26600"/>
<sequence>MSFVRRQFLASAVALTLGVAAQASFAADPAKQSLTLGATVGYNYDVLKRGIAPQLEKQGYKVKLVEFNDYVQPNMALAQGALDANLFQHITYLNRFKTDQKLDLVDIVQSTTAPMGVYSKSRKSLAEAKQGDRITLPNDPSNLARALLLLQQNGVLTVKSDIDPLRVTEKDVVSNPKQVKLQPIEAAQLPRTLDDVEFVVVPGNFATSAGLKFTGALTLEKPPVAYQQVVAVRTADKDTVWAKDLAAAFKSPFFKDVLTKDFPGYTYPQGL</sequence>
<comment type="similarity">
    <text evidence="2">Belongs to the NlpA lipoprotein family.</text>
</comment>
<evidence type="ECO:0000256" key="6">
    <source>
        <dbReference type="ARBA" id="ARBA00023288"/>
    </source>
</evidence>
<evidence type="ECO:0000313" key="8">
    <source>
        <dbReference type="EMBL" id="QEI09017.1"/>
    </source>
</evidence>
<gene>
    <name evidence="8" type="ORF">FXN63_26600</name>
</gene>
<dbReference type="OrthoDB" id="9812878at2"/>
<feature type="chain" id="PRO_5022728234" evidence="7">
    <location>
        <begin position="27"/>
        <end position="271"/>
    </location>
</feature>
<keyword evidence="5" id="KW-0564">Palmitate</keyword>
<keyword evidence="6" id="KW-0449">Lipoprotein</keyword>
<reference evidence="8 9" key="1">
    <citation type="submission" date="2019-08" db="EMBL/GenBank/DDBJ databases">
        <title>Amphibian skin-associated Pigmentiphaga: genome sequence and occurrence across geography and hosts.</title>
        <authorList>
            <person name="Bletz M.C."/>
            <person name="Bunk B."/>
            <person name="Sproeer C."/>
            <person name="Biwer P."/>
            <person name="Reiter S."/>
            <person name="Rabemananjara F.C.E."/>
            <person name="Schulz S."/>
            <person name="Overmann J."/>
            <person name="Vences M."/>
        </authorList>
    </citation>
    <scope>NUCLEOTIDE SEQUENCE [LARGE SCALE GENOMIC DNA]</scope>
    <source>
        <strain evidence="8 9">Mada1488</strain>
    </source>
</reference>
<dbReference type="PANTHER" id="PTHR30429:SF0">
    <property type="entry name" value="METHIONINE-BINDING LIPOPROTEIN METQ"/>
    <property type="match status" value="1"/>
</dbReference>
<dbReference type="GO" id="GO:0016020">
    <property type="term" value="C:membrane"/>
    <property type="evidence" value="ECO:0007669"/>
    <property type="project" value="UniProtKB-SubCell"/>
</dbReference>
<evidence type="ECO:0000256" key="3">
    <source>
        <dbReference type="ARBA" id="ARBA00022729"/>
    </source>
</evidence>
<evidence type="ECO:0000256" key="7">
    <source>
        <dbReference type="SAM" id="SignalP"/>
    </source>
</evidence>
<keyword evidence="3 7" id="KW-0732">Signal</keyword>
<proteinExistence type="inferred from homology"/>
<name>A0A5C0B855_9BURK</name>
<feature type="signal peptide" evidence="7">
    <location>
        <begin position="1"/>
        <end position="26"/>
    </location>
</feature>
<evidence type="ECO:0000313" key="9">
    <source>
        <dbReference type="Proteomes" id="UP000325161"/>
    </source>
</evidence>
<evidence type="ECO:0000256" key="2">
    <source>
        <dbReference type="ARBA" id="ARBA00008973"/>
    </source>
</evidence>
<dbReference type="Pfam" id="PF03180">
    <property type="entry name" value="Lipoprotein_9"/>
    <property type="match status" value="1"/>
</dbReference>
<dbReference type="InterPro" id="IPR004872">
    <property type="entry name" value="Lipoprotein_NlpA"/>
</dbReference>
<dbReference type="Gene3D" id="3.40.190.10">
    <property type="entry name" value="Periplasmic binding protein-like II"/>
    <property type="match status" value="2"/>
</dbReference>
<keyword evidence="4" id="KW-0472">Membrane</keyword>
<dbReference type="PROSITE" id="PS51318">
    <property type="entry name" value="TAT"/>
    <property type="match status" value="1"/>
</dbReference>
<dbReference type="EMBL" id="CP043046">
    <property type="protein sequence ID" value="QEI09017.1"/>
    <property type="molecule type" value="Genomic_DNA"/>
</dbReference>
<accession>A0A5C0B855</accession>
<dbReference type="RefSeq" id="WP_148818728.1">
    <property type="nucleotide sequence ID" value="NZ_CP043046.1"/>
</dbReference>
<evidence type="ECO:0000256" key="4">
    <source>
        <dbReference type="ARBA" id="ARBA00023136"/>
    </source>
</evidence>
<comment type="subcellular location">
    <subcellularLocation>
        <location evidence="1">Membrane</location>
        <topology evidence="1">Lipid-anchor</topology>
    </subcellularLocation>
</comment>
<dbReference type="InterPro" id="IPR006311">
    <property type="entry name" value="TAT_signal"/>
</dbReference>
<dbReference type="AlphaFoldDB" id="A0A5C0B855"/>
<dbReference type="PANTHER" id="PTHR30429">
    <property type="entry name" value="D-METHIONINE-BINDING LIPOPROTEIN METQ"/>
    <property type="match status" value="1"/>
</dbReference>
<evidence type="ECO:0000256" key="5">
    <source>
        <dbReference type="ARBA" id="ARBA00023139"/>
    </source>
</evidence>
<dbReference type="SUPFAM" id="SSF53850">
    <property type="entry name" value="Periplasmic binding protein-like II"/>
    <property type="match status" value="1"/>
</dbReference>
<keyword evidence="9" id="KW-1185">Reference proteome</keyword>